<dbReference type="Proteomes" id="UP001334248">
    <property type="component" value="Unassembled WGS sequence"/>
</dbReference>
<sequence>MARWGRRLGCAAPGLNYSSNDQYRVRAHPRSSSRSRSSTLPQVSSDVLPTSEQDTKSPKLLVPVYVWPNFDADVVKFLDELADKALDDVQYSNEPRLASRFQDDQQQNDTACEADVRGWFHCRIDQAASHLAKVFDRFSPDDRRPRSGGFQVLHEAKRKRLKEQDPWNRSRVPDIVITRGDTDLVCVVEMKMPWKTQLFPVLDLYGLWLDSGRPTALGTPQDPMNQNLLKSLLGQSVNYMHWGNVKIGCLSTHDETVFIRIVEDLKEEAKIRVEVSPVVHARTRRREADGTSIRPTTSQGTGIAPDERYSECTLFEAYFAIFYLYVSADDDGHRWDGSHLLSGIVHDPSSHGSHPSKDADADDDNVDEDPETGDGNAGGDDYAGPRMRSSKRKRPAAADTDAATQAVINLSASAASSVDKNELWLQEPEGHAKDQGQTLLGGSSRDVDEVAAILERQRLD</sequence>
<comment type="caution">
    <text evidence="2">The sequence shown here is derived from an EMBL/GenBank/DDBJ whole genome shotgun (WGS) entry which is preliminary data.</text>
</comment>
<accession>A0ABR0RGQ6</accession>
<feature type="region of interest" description="Disordered" evidence="1">
    <location>
        <begin position="21"/>
        <end position="54"/>
    </location>
</feature>
<feature type="compositionally biased region" description="Acidic residues" evidence="1">
    <location>
        <begin position="360"/>
        <end position="372"/>
    </location>
</feature>
<feature type="region of interest" description="Disordered" evidence="1">
    <location>
        <begin position="414"/>
        <end position="445"/>
    </location>
</feature>
<feature type="compositionally biased region" description="Polar residues" evidence="1">
    <location>
        <begin position="39"/>
        <end position="52"/>
    </location>
</feature>
<gene>
    <name evidence="2" type="ORF">PMZ80_008187</name>
</gene>
<dbReference type="EMBL" id="JAVHJV010000010">
    <property type="protein sequence ID" value="KAK5939805.1"/>
    <property type="molecule type" value="Genomic_DNA"/>
</dbReference>
<protein>
    <submittedName>
        <fullName evidence="2">Uncharacterized protein</fullName>
    </submittedName>
</protein>
<keyword evidence="3" id="KW-1185">Reference proteome</keyword>
<dbReference type="GeneID" id="90001636"/>
<feature type="region of interest" description="Disordered" evidence="1">
    <location>
        <begin position="283"/>
        <end position="304"/>
    </location>
</feature>
<evidence type="ECO:0000256" key="1">
    <source>
        <dbReference type="SAM" id="MobiDB-lite"/>
    </source>
</evidence>
<name>A0ABR0RGQ6_9EURO</name>
<evidence type="ECO:0000313" key="3">
    <source>
        <dbReference type="Proteomes" id="UP001334248"/>
    </source>
</evidence>
<dbReference type="RefSeq" id="XP_064727895.1">
    <property type="nucleotide sequence ID" value="XM_064876588.1"/>
</dbReference>
<proteinExistence type="predicted"/>
<organism evidence="2 3">
    <name type="scientific">Knufia obscura</name>
    <dbReference type="NCBI Taxonomy" id="1635080"/>
    <lineage>
        <taxon>Eukaryota</taxon>
        <taxon>Fungi</taxon>
        <taxon>Dikarya</taxon>
        <taxon>Ascomycota</taxon>
        <taxon>Pezizomycotina</taxon>
        <taxon>Eurotiomycetes</taxon>
        <taxon>Chaetothyriomycetidae</taxon>
        <taxon>Chaetothyriales</taxon>
        <taxon>Trichomeriaceae</taxon>
        <taxon>Knufia</taxon>
    </lineage>
</organism>
<feature type="region of interest" description="Disordered" evidence="1">
    <location>
        <begin position="346"/>
        <end position="401"/>
    </location>
</feature>
<reference evidence="2 3" key="1">
    <citation type="journal article" date="2023" name="Res Sq">
        <title>Genomic and morphological characterization of Knufia obscura isolated from the Mars 2020 spacecraft assembly facility.</title>
        <authorList>
            <person name="Chander A.M."/>
            <person name="Teixeira M.M."/>
            <person name="Singh N.K."/>
            <person name="Williams M.P."/>
            <person name="Parker C.W."/>
            <person name="Leo P."/>
            <person name="Stajich J.E."/>
            <person name="Torok T."/>
            <person name="Tighe S."/>
            <person name="Mason C.E."/>
            <person name="Venkateswaran K."/>
        </authorList>
    </citation>
    <scope>NUCLEOTIDE SEQUENCE [LARGE SCALE GENOMIC DNA]</scope>
    <source>
        <strain evidence="2 3">CCFEE 5817</strain>
    </source>
</reference>
<evidence type="ECO:0000313" key="2">
    <source>
        <dbReference type="EMBL" id="KAK5939805.1"/>
    </source>
</evidence>